<dbReference type="InterPro" id="IPR029052">
    <property type="entry name" value="Metallo-depent_PP-like"/>
</dbReference>
<name>A0A520N0G9_9GAMM</name>
<protein>
    <submittedName>
        <fullName evidence="2">Alkaline phosphatase family protein</fullName>
    </submittedName>
</protein>
<accession>A0A520N0G9</accession>
<dbReference type="PANTHER" id="PTHR33987">
    <property type="entry name" value="CALCINEURIN-LIKE METALLO-PHOSPHOESTERASE SUPERFAMILY PROTEIN"/>
    <property type="match status" value="1"/>
</dbReference>
<dbReference type="InterPro" id="IPR018946">
    <property type="entry name" value="PhoD-like_MPP"/>
</dbReference>
<organism evidence="2 3">
    <name type="scientific">SAR86 cluster bacterium</name>
    <dbReference type="NCBI Taxonomy" id="2030880"/>
    <lineage>
        <taxon>Bacteria</taxon>
        <taxon>Pseudomonadati</taxon>
        <taxon>Pseudomonadota</taxon>
        <taxon>Gammaproteobacteria</taxon>
        <taxon>SAR86 cluster</taxon>
    </lineage>
</organism>
<dbReference type="Gene3D" id="3.60.21.70">
    <property type="entry name" value="PhoD-like phosphatase"/>
    <property type="match status" value="1"/>
</dbReference>
<evidence type="ECO:0000259" key="1">
    <source>
        <dbReference type="Pfam" id="PF09423"/>
    </source>
</evidence>
<dbReference type="EMBL" id="SHBE01000002">
    <property type="protein sequence ID" value="RZO26926.1"/>
    <property type="molecule type" value="Genomic_DNA"/>
</dbReference>
<dbReference type="InterPro" id="IPR038607">
    <property type="entry name" value="PhoD-like_sf"/>
</dbReference>
<dbReference type="CDD" id="cd07389">
    <property type="entry name" value="MPP_PhoD"/>
    <property type="match status" value="1"/>
</dbReference>
<evidence type="ECO:0000313" key="3">
    <source>
        <dbReference type="Proteomes" id="UP000315825"/>
    </source>
</evidence>
<dbReference type="PANTHER" id="PTHR33987:SF1">
    <property type="entry name" value="CALCINEURIN-LIKE METALLO-PHOSPHOESTERASE SUPERFAMILY PROTEIN"/>
    <property type="match status" value="1"/>
</dbReference>
<reference evidence="2 3" key="1">
    <citation type="submission" date="2019-02" db="EMBL/GenBank/DDBJ databases">
        <title>Prokaryotic population dynamics and viral predation in marine succession experiment using metagenomics: the confinement effect.</title>
        <authorList>
            <person name="Haro-Moreno J.M."/>
            <person name="Rodriguez-Valera F."/>
            <person name="Lopez-Perez M."/>
        </authorList>
    </citation>
    <scope>NUCLEOTIDE SEQUENCE [LARGE SCALE GENOMIC DNA]</scope>
    <source>
        <strain evidence="2">MED-G159</strain>
    </source>
</reference>
<dbReference type="Pfam" id="PF09423">
    <property type="entry name" value="PhoD"/>
    <property type="match status" value="1"/>
</dbReference>
<gene>
    <name evidence="2" type="ORF">EVA92_01905</name>
</gene>
<feature type="domain" description="PhoD-like phosphatase metallophosphatase" evidence="1">
    <location>
        <begin position="154"/>
        <end position="256"/>
    </location>
</feature>
<dbReference type="SUPFAM" id="SSF56300">
    <property type="entry name" value="Metallo-dependent phosphatases"/>
    <property type="match status" value="1"/>
</dbReference>
<comment type="caution">
    <text evidence="2">The sequence shown here is derived from an EMBL/GenBank/DDBJ whole genome shotgun (WGS) entry which is preliminary data.</text>
</comment>
<evidence type="ECO:0000313" key="2">
    <source>
        <dbReference type="EMBL" id="RZO26926.1"/>
    </source>
</evidence>
<proteinExistence type="predicted"/>
<sequence length="322" mass="37743">MSKMKRLFIVLSIFLYFDIKSEQETFKIGLGSCNDQNYFTKAWKSIGNEDINAFFFLGDNVYGDIPSGELTLLEMAYQRFNKNMPDWFREVEIYAIWDDHDYGLNDGGANYRYKFESQTMFKDFWRIDDSDPRMFRNGVYFSDIKEIHNLKVLFIGLDTRFFRSELTKKDGIYLANEENEATVLGEEQWLWFKEQIIKPHDILILGSSIQVLATGHRFEKWANFPLEREKLLSALDELDSQVILVSGDRHRGGIYRQNELIEITASSLNRSIPYSYESDKLLLGNTHTQNNYGLIELADESIKISLKNEKMDVLEYIEIPLK</sequence>
<dbReference type="Proteomes" id="UP000315825">
    <property type="component" value="Unassembled WGS sequence"/>
</dbReference>
<dbReference type="AlphaFoldDB" id="A0A520N0G9"/>